<dbReference type="InterPro" id="IPR036034">
    <property type="entry name" value="PDZ_sf"/>
</dbReference>
<accession>A0A3B0Y650</accession>
<feature type="domain" description="PDZ" evidence="2">
    <location>
        <begin position="181"/>
        <end position="251"/>
    </location>
</feature>
<dbReference type="EMBL" id="UOFH01000259">
    <property type="protein sequence ID" value="VAW63846.1"/>
    <property type="molecule type" value="Genomic_DNA"/>
</dbReference>
<proteinExistence type="predicted"/>
<protein>
    <recommendedName>
        <fullName evidence="2">PDZ domain-containing protein</fullName>
    </recommendedName>
</protein>
<reference evidence="3" key="1">
    <citation type="submission" date="2018-06" db="EMBL/GenBank/DDBJ databases">
        <authorList>
            <person name="Zhirakovskaya E."/>
        </authorList>
    </citation>
    <scope>NUCLEOTIDE SEQUENCE</scope>
</reference>
<evidence type="ECO:0000256" key="1">
    <source>
        <dbReference type="SAM" id="Coils"/>
    </source>
</evidence>
<dbReference type="AlphaFoldDB" id="A0A3B0Y650"/>
<dbReference type="SUPFAM" id="SSF50156">
    <property type="entry name" value="PDZ domain-like"/>
    <property type="match status" value="1"/>
</dbReference>
<feature type="coiled-coil region" evidence="1">
    <location>
        <begin position="56"/>
        <end position="83"/>
    </location>
</feature>
<dbReference type="Gene3D" id="2.30.42.10">
    <property type="match status" value="1"/>
</dbReference>
<evidence type="ECO:0000259" key="2">
    <source>
        <dbReference type="Pfam" id="PF13180"/>
    </source>
</evidence>
<evidence type="ECO:0000313" key="3">
    <source>
        <dbReference type="EMBL" id="VAW63846.1"/>
    </source>
</evidence>
<name>A0A3B0Y650_9ZZZZ</name>
<dbReference type="Pfam" id="PF13180">
    <property type="entry name" value="PDZ_2"/>
    <property type="match status" value="1"/>
</dbReference>
<sequence length="269" mass="30237">MKAHITTVIIALIMGYLGGYFSHNSQTIIDADTQQQTPEDNNNFQASTEEDLIYLVDTLQYKIENLQIQINALEKKQQQINHSEQSLSGNSNQKKPNVNARVVLNKKDLVSAGINSDIADDLLRRSSHQNFRRLELQNLMRRATPALRKQYTAELRELNKNKISLRTEIGDNVYDQYLFTSNQNNRVKVSSVMSGSPAEASGFQIDDIILYYDNKKVLNWADLRTATTQGDIGVYTSVEILRDGAQMSLMVPSGTLGVQLNAVQVDPSQ</sequence>
<gene>
    <name evidence="3" type="ORF">MNBD_GAMMA08-3083</name>
</gene>
<dbReference type="InterPro" id="IPR001478">
    <property type="entry name" value="PDZ"/>
</dbReference>
<organism evidence="3">
    <name type="scientific">hydrothermal vent metagenome</name>
    <dbReference type="NCBI Taxonomy" id="652676"/>
    <lineage>
        <taxon>unclassified sequences</taxon>
        <taxon>metagenomes</taxon>
        <taxon>ecological metagenomes</taxon>
    </lineage>
</organism>
<keyword evidence="1" id="KW-0175">Coiled coil</keyword>